<dbReference type="AlphaFoldDB" id="A0A2M9CH44"/>
<dbReference type="CDD" id="cd03814">
    <property type="entry name" value="GT4-like"/>
    <property type="match status" value="1"/>
</dbReference>
<dbReference type="OrthoDB" id="9802525at2"/>
<feature type="domain" description="Glycosyltransferase subfamily 4-like N-terminal" evidence="5">
    <location>
        <begin position="15"/>
        <end position="175"/>
    </location>
</feature>
<evidence type="ECO:0000256" key="2">
    <source>
        <dbReference type="ARBA" id="ARBA00022676"/>
    </source>
</evidence>
<comment type="caution">
    <text evidence="6">The sequence shown here is derived from an EMBL/GenBank/DDBJ whole genome shotgun (WGS) entry which is preliminary data.</text>
</comment>
<dbReference type="GO" id="GO:1901137">
    <property type="term" value="P:carbohydrate derivative biosynthetic process"/>
    <property type="evidence" value="ECO:0007669"/>
    <property type="project" value="UniProtKB-ARBA"/>
</dbReference>
<organism evidence="6 7">
    <name type="scientific">Diaminobutyricimonas aerilata</name>
    <dbReference type="NCBI Taxonomy" id="1162967"/>
    <lineage>
        <taxon>Bacteria</taxon>
        <taxon>Bacillati</taxon>
        <taxon>Actinomycetota</taxon>
        <taxon>Actinomycetes</taxon>
        <taxon>Micrococcales</taxon>
        <taxon>Microbacteriaceae</taxon>
        <taxon>Diaminobutyricimonas</taxon>
    </lineage>
</organism>
<evidence type="ECO:0000313" key="6">
    <source>
        <dbReference type="EMBL" id="PJJ71175.1"/>
    </source>
</evidence>
<gene>
    <name evidence="6" type="ORF">CLV46_0717</name>
</gene>
<keyword evidence="2 6" id="KW-0328">Glycosyltransferase</keyword>
<dbReference type="GO" id="GO:0016758">
    <property type="term" value="F:hexosyltransferase activity"/>
    <property type="evidence" value="ECO:0007669"/>
    <property type="project" value="TreeGrafter"/>
</dbReference>
<dbReference type="InterPro" id="IPR001296">
    <property type="entry name" value="Glyco_trans_1"/>
</dbReference>
<dbReference type="PANTHER" id="PTHR45947:SF3">
    <property type="entry name" value="SULFOQUINOVOSYL TRANSFERASE SQD2"/>
    <property type="match status" value="1"/>
</dbReference>
<evidence type="ECO:0000256" key="1">
    <source>
        <dbReference type="ARBA" id="ARBA00021292"/>
    </source>
</evidence>
<dbReference type="InterPro" id="IPR028098">
    <property type="entry name" value="Glyco_trans_4-like_N"/>
</dbReference>
<evidence type="ECO:0000259" key="5">
    <source>
        <dbReference type="Pfam" id="PF13439"/>
    </source>
</evidence>
<evidence type="ECO:0000259" key="4">
    <source>
        <dbReference type="Pfam" id="PF00534"/>
    </source>
</evidence>
<dbReference type="InterPro" id="IPR050194">
    <property type="entry name" value="Glycosyltransferase_grp1"/>
</dbReference>
<dbReference type="Gene3D" id="3.40.50.2000">
    <property type="entry name" value="Glycogen Phosphorylase B"/>
    <property type="match status" value="2"/>
</dbReference>
<evidence type="ECO:0000313" key="7">
    <source>
        <dbReference type="Proteomes" id="UP000228758"/>
    </source>
</evidence>
<evidence type="ECO:0000256" key="3">
    <source>
        <dbReference type="ARBA" id="ARBA00022679"/>
    </source>
</evidence>
<name>A0A2M9CH44_9MICO</name>
<accession>A0A2M9CH44</accession>
<reference evidence="6 7" key="1">
    <citation type="submission" date="2017-11" db="EMBL/GenBank/DDBJ databases">
        <title>Genomic Encyclopedia of Archaeal and Bacterial Type Strains, Phase II (KMG-II): From Individual Species to Whole Genera.</title>
        <authorList>
            <person name="Goeker M."/>
        </authorList>
    </citation>
    <scope>NUCLEOTIDE SEQUENCE [LARGE SCALE GENOMIC DNA]</scope>
    <source>
        <strain evidence="6 7">DSM 27393</strain>
    </source>
</reference>
<dbReference type="SUPFAM" id="SSF53756">
    <property type="entry name" value="UDP-Glycosyltransferase/glycogen phosphorylase"/>
    <property type="match status" value="1"/>
</dbReference>
<dbReference type="Proteomes" id="UP000228758">
    <property type="component" value="Unassembled WGS sequence"/>
</dbReference>
<keyword evidence="7" id="KW-1185">Reference proteome</keyword>
<dbReference type="PANTHER" id="PTHR45947">
    <property type="entry name" value="SULFOQUINOVOSYL TRANSFERASE SQD2"/>
    <property type="match status" value="1"/>
</dbReference>
<dbReference type="EMBL" id="PGFF01000001">
    <property type="protein sequence ID" value="PJJ71175.1"/>
    <property type="molecule type" value="Genomic_DNA"/>
</dbReference>
<sequence>MRIAVITESFLPTLNGVTTSVRKVLDHLRLRGHEAMVIVPSAGAPREYAGFPVHSVPALAYRQFPVGLPSPHVQRLLADFRPDVLHAASPFLLGAQGIDAARRLGVPSVAVFQTDVAGYARRNRLTAATGFAWRVVRWVHDGADLTLAPSTASLADLERAGVDRLARWGRGVDLDTYHPRNRLDPVVHRLRQRLAPRGETIVGYVGRVAPEKQLERLAALRGLDGVRVVIVGDGPSMPSVRRALKGMPVRYLGSLTGQELAAAYASFDVFVHTGTEETFGQTLQEAHASGLPVIAPRAGGPIDLVDEGVDGYLVEPGDDRGLRAYVELLSTDTALRARMGEAGRRAVLGRSWESVCDELIGHYERVRAERTERVRLAR</sequence>
<dbReference type="Pfam" id="PF13439">
    <property type="entry name" value="Glyco_transf_4"/>
    <property type="match status" value="1"/>
</dbReference>
<dbReference type="Pfam" id="PF00534">
    <property type="entry name" value="Glycos_transf_1"/>
    <property type="match status" value="1"/>
</dbReference>
<proteinExistence type="predicted"/>
<protein>
    <recommendedName>
        <fullName evidence="1">D-inositol 3-phosphate glycosyltransferase</fullName>
    </recommendedName>
</protein>
<dbReference type="RefSeq" id="WP_100363509.1">
    <property type="nucleotide sequence ID" value="NZ_PGFF01000001.1"/>
</dbReference>
<keyword evidence="3 6" id="KW-0808">Transferase</keyword>
<feature type="domain" description="Glycosyl transferase family 1" evidence="4">
    <location>
        <begin position="193"/>
        <end position="345"/>
    </location>
</feature>